<evidence type="ECO:0000313" key="3">
    <source>
        <dbReference type="Proteomes" id="UP001501337"/>
    </source>
</evidence>
<keyword evidence="3" id="KW-1185">Reference proteome</keyword>
<gene>
    <name evidence="2" type="ORF">GCM10022278_25200</name>
</gene>
<dbReference type="Proteomes" id="UP001501337">
    <property type="component" value="Unassembled WGS sequence"/>
</dbReference>
<accession>A0ABP7PJ19</accession>
<feature type="compositionally biased region" description="Basic and acidic residues" evidence="1">
    <location>
        <begin position="38"/>
        <end position="51"/>
    </location>
</feature>
<evidence type="ECO:0000256" key="1">
    <source>
        <dbReference type="SAM" id="MobiDB-lite"/>
    </source>
</evidence>
<feature type="region of interest" description="Disordered" evidence="1">
    <location>
        <begin position="28"/>
        <end position="51"/>
    </location>
</feature>
<sequence length="205" mass="23404">MPLFTLIILIALAILGFYAIRQSSARANKRLEDEAEGEQDRSLIKTRTNDVDEVDDRHARQASMYAGDLGDYQKEETEMAIELAREKFGRSLDFSHRSVADVEAILGGAHDYTLLGDPKDTDNLVDWAEIFGCYIATVIQKQTGEGVLARDHQDLGDSSYPFSWRGETLFLQLWCHKRIFDGPEYDVSRRYKADILDRIYRSTSE</sequence>
<protein>
    <submittedName>
        <fullName evidence="2">Uncharacterized protein</fullName>
    </submittedName>
</protein>
<evidence type="ECO:0000313" key="2">
    <source>
        <dbReference type="EMBL" id="GAA3966261.1"/>
    </source>
</evidence>
<dbReference type="EMBL" id="BAABBO010000011">
    <property type="protein sequence ID" value="GAA3966261.1"/>
    <property type="molecule type" value="Genomic_DNA"/>
</dbReference>
<proteinExistence type="predicted"/>
<name>A0ABP7PJ19_9GAMM</name>
<reference evidence="3" key="1">
    <citation type="journal article" date="2019" name="Int. J. Syst. Evol. Microbiol.">
        <title>The Global Catalogue of Microorganisms (GCM) 10K type strain sequencing project: providing services to taxonomists for standard genome sequencing and annotation.</title>
        <authorList>
            <consortium name="The Broad Institute Genomics Platform"/>
            <consortium name="The Broad Institute Genome Sequencing Center for Infectious Disease"/>
            <person name="Wu L."/>
            <person name="Ma J."/>
        </authorList>
    </citation>
    <scope>NUCLEOTIDE SEQUENCE [LARGE SCALE GENOMIC DNA]</scope>
    <source>
        <strain evidence="3">JCM 17555</strain>
    </source>
</reference>
<organism evidence="2 3">
    <name type="scientific">Allohahella marinimesophila</name>
    <dbReference type="NCBI Taxonomy" id="1054972"/>
    <lineage>
        <taxon>Bacteria</taxon>
        <taxon>Pseudomonadati</taxon>
        <taxon>Pseudomonadota</taxon>
        <taxon>Gammaproteobacteria</taxon>
        <taxon>Oceanospirillales</taxon>
        <taxon>Hahellaceae</taxon>
        <taxon>Allohahella</taxon>
    </lineage>
</organism>
<comment type="caution">
    <text evidence="2">The sequence shown here is derived from an EMBL/GenBank/DDBJ whole genome shotgun (WGS) entry which is preliminary data.</text>
</comment>